<evidence type="ECO:0000256" key="5">
    <source>
        <dbReference type="ARBA" id="ARBA00044506"/>
    </source>
</evidence>
<evidence type="ECO:0000256" key="6">
    <source>
        <dbReference type="ARBA" id="ARBA00044798"/>
    </source>
</evidence>
<feature type="compositionally biased region" description="Polar residues" evidence="8">
    <location>
        <begin position="105"/>
        <end position="117"/>
    </location>
</feature>
<accession>A0A3M6UNB4</accession>
<comment type="subcellular location">
    <subcellularLocation>
        <location evidence="1">Cell projection</location>
        <location evidence="1">Cilium</location>
    </subcellularLocation>
</comment>
<sequence>MAAKRLETFRLDPMPMYRPSLGCMGCMFAMVTSRRSNRKEIKMAMSDVDVSSSLDHDEEPLAELTDEELYNLVQETIHANDVLKNETTMFEKFLKRVDPKDIGLQQATTQGPTQPVIEQSHRGLRKRSRSRGPSLDRHLKLNAEQKCDIAQRELEELRDDIEKRRDESEKILDNFRAVMEEADIRSAEIKKVSYEFERDVVKGAVNQRTNKVIAERVTRYIEDKLRARDTTIEKLRLKNSTLKVQKRKLHMQLKQKEEMGEVLHEVDFNQLKIENQQYLEKIDEKNQDLLRLKLMDGNVQQILNTYKKKLHTLTMESSRLKLEIQQRNELLSKIDTETHMVEKERTKAETLNSKLKQQLADYKVPDVLDYVTERADLYELNKTVHMWERKVEIARMALKTNQKTWRKLQMVHQEQNPWKS</sequence>
<feature type="coiled-coil region" evidence="7">
    <location>
        <begin position="268"/>
        <end position="295"/>
    </location>
</feature>
<dbReference type="GO" id="GO:0005930">
    <property type="term" value="C:axoneme"/>
    <property type="evidence" value="ECO:0007669"/>
    <property type="project" value="TreeGrafter"/>
</dbReference>
<evidence type="ECO:0000313" key="10">
    <source>
        <dbReference type="EMBL" id="RMX55183.1"/>
    </source>
</evidence>
<keyword evidence="3 7" id="KW-0175">Coiled coil</keyword>
<evidence type="ECO:0000313" key="11">
    <source>
        <dbReference type="Proteomes" id="UP000275408"/>
    </source>
</evidence>
<feature type="region of interest" description="Disordered" evidence="8">
    <location>
        <begin position="105"/>
        <end position="137"/>
    </location>
</feature>
<evidence type="ECO:0000256" key="8">
    <source>
        <dbReference type="SAM" id="MobiDB-lite"/>
    </source>
</evidence>
<comment type="similarity">
    <text evidence="5">Belongs to the CFAP263 family.</text>
</comment>
<evidence type="ECO:0000256" key="1">
    <source>
        <dbReference type="ARBA" id="ARBA00004138"/>
    </source>
</evidence>
<dbReference type="OrthoDB" id="10259713at2759"/>
<evidence type="ECO:0000256" key="3">
    <source>
        <dbReference type="ARBA" id="ARBA00023054"/>
    </source>
</evidence>
<evidence type="ECO:0000256" key="2">
    <source>
        <dbReference type="ARBA" id="ARBA00022794"/>
    </source>
</evidence>
<feature type="coiled-coil region" evidence="7">
    <location>
        <begin position="140"/>
        <end position="174"/>
    </location>
</feature>
<dbReference type="STRING" id="46731.A0A3M6UNB4"/>
<dbReference type="GO" id="GO:0060271">
    <property type="term" value="P:cilium assembly"/>
    <property type="evidence" value="ECO:0007669"/>
    <property type="project" value="TreeGrafter"/>
</dbReference>
<dbReference type="GO" id="GO:0036064">
    <property type="term" value="C:ciliary basal body"/>
    <property type="evidence" value="ECO:0007669"/>
    <property type="project" value="TreeGrafter"/>
</dbReference>
<keyword evidence="2" id="KW-0970">Cilium biogenesis/degradation</keyword>
<keyword evidence="4" id="KW-0966">Cell projection</keyword>
<proteinExistence type="inferred from homology"/>
<reference evidence="10 11" key="1">
    <citation type="journal article" date="2018" name="Sci. Rep.">
        <title>Comparative analysis of the Pocillopora damicornis genome highlights role of immune system in coral evolution.</title>
        <authorList>
            <person name="Cunning R."/>
            <person name="Bay R.A."/>
            <person name="Gillette P."/>
            <person name="Baker A.C."/>
            <person name="Traylor-Knowles N."/>
        </authorList>
    </citation>
    <scope>NUCLEOTIDE SEQUENCE [LARGE SCALE GENOMIC DNA]</scope>
    <source>
        <strain evidence="10">RSMAS</strain>
        <tissue evidence="10">Whole animal</tissue>
    </source>
</reference>
<dbReference type="Proteomes" id="UP000275408">
    <property type="component" value="Unassembled WGS sequence"/>
</dbReference>
<dbReference type="PANTHER" id="PTHR15654">
    <property type="entry name" value="COILED-COIL DOMAIN-CONTAINING PROTEIN 113-RELATED"/>
    <property type="match status" value="1"/>
</dbReference>
<evidence type="ECO:0000256" key="4">
    <source>
        <dbReference type="ARBA" id="ARBA00023273"/>
    </source>
</evidence>
<evidence type="ECO:0000259" key="9">
    <source>
        <dbReference type="Pfam" id="PF13870"/>
    </source>
</evidence>
<dbReference type="EMBL" id="RCHS01001112">
    <property type="protein sequence ID" value="RMX55183.1"/>
    <property type="molecule type" value="Genomic_DNA"/>
</dbReference>
<keyword evidence="11" id="KW-1185">Reference proteome</keyword>
<dbReference type="InterPro" id="IPR025254">
    <property type="entry name" value="CCDC113/CCDC96_CC"/>
</dbReference>
<name>A0A3M6UNB4_POCDA</name>
<dbReference type="OMA" id="TCQQHRA"/>
<protein>
    <recommendedName>
        <fullName evidence="6">Cilia- and flagella-associated protein 263</fullName>
    </recommendedName>
</protein>
<dbReference type="PANTHER" id="PTHR15654:SF2">
    <property type="entry name" value="COILED-COIL DOMAIN-CONTAINING PROTEIN 113"/>
    <property type="match status" value="1"/>
</dbReference>
<evidence type="ECO:0000256" key="7">
    <source>
        <dbReference type="SAM" id="Coils"/>
    </source>
</evidence>
<organism evidence="10 11">
    <name type="scientific">Pocillopora damicornis</name>
    <name type="common">Cauliflower coral</name>
    <name type="synonym">Millepora damicornis</name>
    <dbReference type="NCBI Taxonomy" id="46731"/>
    <lineage>
        <taxon>Eukaryota</taxon>
        <taxon>Metazoa</taxon>
        <taxon>Cnidaria</taxon>
        <taxon>Anthozoa</taxon>
        <taxon>Hexacorallia</taxon>
        <taxon>Scleractinia</taxon>
        <taxon>Astrocoeniina</taxon>
        <taxon>Pocilloporidae</taxon>
        <taxon>Pocillopora</taxon>
    </lineage>
</organism>
<dbReference type="InterPro" id="IPR051885">
    <property type="entry name" value="CC_CF"/>
</dbReference>
<gene>
    <name evidence="10" type="ORF">pdam_00014057</name>
</gene>
<dbReference type="Pfam" id="PF13870">
    <property type="entry name" value="CCDC113_CCDC96_CC"/>
    <property type="match status" value="1"/>
</dbReference>
<comment type="caution">
    <text evidence="10">The sequence shown here is derived from an EMBL/GenBank/DDBJ whole genome shotgun (WGS) entry which is preliminary data.</text>
</comment>
<feature type="domain" description="CCDC113/CCDC96 coiled-coil" evidence="9">
    <location>
        <begin position="226"/>
        <end position="399"/>
    </location>
</feature>
<dbReference type="AlphaFoldDB" id="A0A3M6UNB4"/>